<comment type="caution">
    <text evidence="1">The sequence shown here is derived from an EMBL/GenBank/DDBJ whole genome shotgun (WGS) entry which is preliminary data.</text>
</comment>
<proteinExistence type="predicted"/>
<organism evidence="1 2">
    <name type="scientific">Trichonephila clavipes</name>
    <name type="common">Golden silk orbweaver</name>
    <name type="synonym">Nephila clavipes</name>
    <dbReference type="NCBI Taxonomy" id="2585209"/>
    <lineage>
        <taxon>Eukaryota</taxon>
        <taxon>Metazoa</taxon>
        <taxon>Ecdysozoa</taxon>
        <taxon>Arthropoda</taxon>
        <taxon>Chelicerata</taxon>
        <taxon>Arachnida</taxon>
        <taxon>Araneae</taxon>
        <taxon>Araneomorphae</taxon>
        <taxon>Entelegynae</taxon>
        <taxon>Araneoidea</taxon>
        <taxon>Nephilidae</taxon>
        <taxon>Trichonephila</taxon>
    </lineage>
</organism>
<reference evidence="1" key="1">
    <citation type="submission" date="2020-08" db="EMBL/GenBank/DDBJ databases">
        <title>Multicomponent nature underlies the extraordinary mechanical properties of spider dragline silk.</title>
        <authorList>
            <person name="Kono N."/>
            <person name="Nakamura H."/>
            <person name="Mori M."/>
            <person name="Yoshida Y."/>
            <person name="Ohtoshi R."/>
            <person name="Malay A.D."/>
            <person name="Moran D.A.P."/>
            <person name="Tomita M."/>
            <person name="Numata K."/>
            <person name="Arakawa K."/>
        </authorList>
    </citation>
    <scope>NUCLEOTIDE SEQUENCE</scope>
</reference>
<evidence type="ECO:0000313" key="1">
    <source>
        <dbReference type="EMBL" id="GFY29380.1"/>
    </source>
</evidence>
<dbReference type="AlphaFoldDB" id="A0A8X6W772"/>
<evidence type="ECO:0000313" key="2">
    <source>
        <dbReference type="Proteomes" id="UP000887159"/>
    </source>
</evidence>
<protein>
    <submittedName>
        <fullName evidence="1">Uncharacterized protein</fullName>
    </submittedName>
</protein>
<gene>
    <name evidence="1" type="ORF">TNCV_4725071</name>
</gene>
<accession>A0A8X6W772</accession>
<name>A0A8X6W772_TRICX</name>
<dbReference type="EMBL" id="BMAU01021387">
    <property type="protein sequence ID" value="GFY29380.1"/>
    <property type="molecule type" value="Genomic_DNA"/>
</dbReference>
<sequence length="80" mass="8881">MPAMIRYFDHWATAARQKLEKHWLTGEDVKYANMTECDPDVAQDPDSVQAVKSVLLRGKTQEASSVVEDAKTVEKSTAVG</sequence>
<keyword evidence="2" id="KW-1185">Reference proteome</keyword>
<dbReference type="Proteomes" id="UP000887159">
    <property type="component" value="Unassembled WGS sequence"/>
</dbReference>